<protein>
    <submittedName>
        <fullName evidence="4">Sensor domain-containing diguanylate cyclase</fullName>
    </submittedName>
</protein>
<dbReference type="EMBL" id="QPGB01000001">
    <property type="protein sequence ID" value="RCS59798.1"/>
    <property type="molecule type" value="Genomic_DNA"/>
</dbReference>
<dbReference type="InterPro" id="IPR029787">
    <property type="entry name" value="Nucleotide_cyclase"/>
</dbReference>
<dbReference type="CDD" id="cd01949">
    <property type="entry name" value="GGDEF"/>
    <property type="match status" value="1"/>
</dbReference>
<evidence type="ECO:0000313" key="5">
    <source>
        <dbReference type="Proteomes" id="UP000252357"/>
    </source>
</evidence>
<keyword evidence="5" id="KW-1185">Reference proteome</keyword>
<dbReference type="SUPFAM" id="SSF55073">
    <property type="entry name" value="Nucleotide cyclase"/>
    <property type="match status" value="1"/>
</dbReference>
<dbReference type="SMART" id="SM00267">
    <property type="entry name" value="GGDEF"/>
    <property type="match status" value="1"/>
</dbReference>
<dbReference type="NCBIfam" id="TIGR00254">
    <property type="entry name" value="GGDEF"/>
    <property type="match status" value="1"/>
</dbReference>
<dbReference type="InterPro" id="IPR000014">
    <property type="entry name" value="PAS"/>
</dbReference>
<dbReference type="PROSITE" id="PS50113">
    <property type="entry name" value="PAC"/>
    <property type="match status" value="1"/>
</dbReference>
<dbReference type="InterPro" id="IPR000160">
    <property type="entry name" value="GGDEF_dom"/>
</dbReference>
<evidence type="ECO:0000259" key="3">
    <source>
        <dbReference type="PROSITE" id="PS50887"/>
    </source>
</evidence>
<dbReference type="OrthoDB" id="5571399at2"/>
<dbReference type="InterPro" id="IPR035965">
    <property type="entry name" value="PAS-like_dom_sf"/>
</dbReference>
<feature type="domain" description="PAC" evidence="2">
    <location>
        <begin position="236"/>
        <end position="294"/>
    </location>
</feature>
<dbReference type="PANTHER" id="PTHR44757">
    <property type="entry name" value="DIGUANYLATE CYCLASE DGCP"/>
    <property type="match status" value="1"/>
</dbReference>
<dbReference type="InterPro" id="IPR000700">
    <property type="entry name" value="PAS-assoc_C"/>
</dbReference>
<accession>A0A368L7W6</accession>
<dbReference type="NCBIfam" id="TIGR00229">
    <property type="entry name" value="sensory_box"/>
    <property type="match status" value="1"/>
</dbReference>
<dbReference type="InterPro" id="IPR052155">
    <property type="entry name" value="Biofilm_reg_signaling"/>
</dbReference>
<dbReference type="Pfam" id="PF08447">
    <property type="entry name" value="PAS_3"/>
    <property type="match status" value="1"/>
</dbReference>
<dbReference type="Pfam" id="PF00990">
    <property type="entry name" value="GGDEF"/>
    <property type="match status" value="1"/>
</dbReference>
<evidence type="ECO:0000313" key="4">
    <source>
        <dbReference type="EMBL" id="RCS59798.1"/>
    </source>
</evidence>
<comment type="caution">
    <text evidence="4">The sequence shown here is derived from an EMBL/GenBank/DDBJ whole genome shotgun (WGS) entry which is preliminary data.</text>
</comment>
<dbReference type="PROSITE" id="PS50112">
    <property type="entry name" value="PAS"/>
    <property type="match status" value="1"/>
</dbReference>
<dbReference type="CDD" id="cd00130">
    <property type="entry name" value="PAS"/>
    <property type="match status" value="1"/>
</dbReference>
<dbReference type="RefSeq" id="WP_114401945.1">
    <property type="nucleotide sequence ID" value="NZ_QPGB01000001.1"/>
</dbReference>
<dbReference type="GO" id="GO:0003824">
    <property type="term" value="F:catalytic activity"/>
    <property type="evidence" value="ECO:0007669"/>
    <property type="project" value="UniProtKB-ARBA"/>
</dbReference>
<gene>
    <name evidence="4" type="ORF">DU000_03590</name>
</gene>
<evidence type="ECO:0000259" key="2">
    <source>
        <dbReference type="PROSITE" id="PS50113"/>
    </source>
</evidence>
<dbReference type="Gene3D" id="3.30.450.20">
    <property type="entry name" value="PAS domain"/>
    <property type="match status" value="2"/>
</dbReference>
<feature type="domain" description="PAS" evidence="1">
    <location>
        <begin position="164"/>
        <end position="233"/>
    </location>
</feature>
<dbReference type="SMART" id="SM00086">
    <property type="entry name" value="PAC"/>
    <property type="match status" value="1"/>
</dbReference>
<dbReference type="InterPro" id="IPR043128">
    <property type="entry name" value="Rev_trsase/Diguanyl_cyclase"/>
</dbReference>
<dbReference type="SUPFAM" id="SSF55785">
    <property type="entry name" value="PYP-like sensor domain (PAS domain)"/>
    <property type="match status" value="2"/>
</dbReference>
<reference evidence="4 5" key="1">
    <citation type="journal article" date="2018" name="Int. J. Syst. Evol. Microbiol.">
        <title>Parvibium lacunae gen. nov., sp. nov., a new member of the family Alcaligenaceae isolated from a freshwater pond.</title>
        <authorList>
            <person name="Chen W.M."/>
            <person name="Xie P.B."/>
            <person name="Hsu M.Y."/>
            <person name="Sheu S.Y."/>
        </authorList>
    </citation>
    <scope>NUCLEOTIDE SEQUENCE [LARGE SCALE GENOMIC DNA]</scope>
    <source>
        <strain evidence="4 5">KMB9</strain>
    </source>
</reference>
<dbReference type="PANTHER" id="PTHR44757:SF2">
    <property type="entry name" value="BIOFILM ARCHITECTURE MAINTENANCE PROTEIN MBAA"/>
    <property type="match status" value="1"/>
</dbReference>
<evidence type="ECO:0000259" key="1">
    <source>
        <dbReference type="PROSITE" id="PS50112"/>
    </source>
</evidence>
<dbReference type="InterPro" id="IPR013655">
    <property type="entry name" value="PAS_fold_3"/>
</dbReference>
<proteinExistence type="predicted"/>
<dbReference type="PROSITE" id="PS50887">
    <property type="entry name" value="GGDEF"/>
    <property type="match status" value="1"/>
</dbReference>
<organism evidence="4 5">
    <name type="scientific">Parvibium lacunae</name>
    <dbReference type="NCBI Taxonomy" id="1888893"/>
    <lineage>
        <taxon>Bacteria</taxon>
        <taxon>Pseudomonadati</taxon>
        <taxon>Pseudomonadota</taxon>
        <taxon>Betaproteobacteria</taxon>
        <taxon>Burkholderiales</taxon>
        <taxon>Alcaligenaceae</taxon>
        <taxon>Parvibium</taxon>
    </lineage>
</organism>
<sequence>MSSLLNTLIPGHILAVLNAGVIVVDHLQRICYWNRWMEIHSIHAADTVLMRPFYDVFPMLSVSRVAQAITGAIQQGRSALLSHALNPHPFPLYASVADQQAEMRMQQALAITPIHMEEGQRYCLIQISDMTAAVRRETILREQAIELANKIQAISETEGRLRESEARFRQLAEVAPVGIFEAGENGRLRYINSRLREWCGLASDEQPDTLLPLVHPEDQAQVRQEWQAARNQQRAYEGEFRFVAKDGSKIWVHTLAAPILQKAAQATEQARFDGFVGTVTDISERKALEIHHEYLAYHDGLTGLPNRLHVLERIRTTLLQRHMDQGRLALLYLDLDKFKAVNDQHGHAVGDSLLIAASQRMLACVRSSDCVARLGGDEFVVLLSSLPGPEVAIKVAEKLIEALSLPFELSGLSLRVGTSIGIAMTPEDGQEVNELIAHADAAMYSSKQHGRGHYRFYSQLPAAERADAINATTGSALYE</sequence>
<name>A0A368L7W6_9BURK</name>
<dbReference type="AlphaFoldDB" id="A0A368L7W6"/>
<dbReference type="FunFam" id="3.30.70.270:FF:000001">
    <property type="entry name" value="Diguanylate cyclase domain protein"/>
    <property type="match status" value="1"/>
</dbReference>
<dbReference type="Proteomes" id="UP000252357">
    <property type="component" value="Unassembled WGS sequence"/>
</dbReference>
<dbReference type="InterPro" id="IPR001610">
    <property type="entry name" value="PAC"/>
</dbReference>
<dbReference type="Gene3D" id="3.30.70.270">
    <property type="match status" value="1"/>
</dbReference>
<dbReference type="SMART" id="SM00091">
    <property type="entry name" value="PAS"/>
    <property type="match status" value="2"/>
</dbReference>
<feature type="domain" description="GGDEF" evidence="3">
    <location>
        <begin position="326"/>
        <end position="459"/>
    </location>
</feature>